<dbReference type="PROSITE" id="PS01037">
    <property type="entry name" value="SBP_BACTERIAL_1"/>
    <property type="match status" value="1"/>
</dbReference>
<dbReference type="STRING" id="1423734.FC83_GL001364"/>
<dbReference type="Proteomes" id="UP000051236">
    <property type="component" value="Unassembled WGS sequence"/>
</dbReference>
<comment type="caution">
    <text evidence="6">The sequence shown here is derived from an EMBL/GenBank/DDBJ whole genome shotgun (WGS) entry which is preliminary data.</text>
</comment>
<dbReference type="PATRIC" id="fig|1423734.3.peg.1379"/>
<comment type="subcellular location">
    <subcellularLocation>
        <location evidence="1">Cell envelope</location>
    </subcellularLocation>
</comment>
<dbReference type="PANTHER" id="PTHR43649:SF31">
    <property type="entry name" value="SN-GLYCEROL-3-PHOSPHATE-BINDING PERIPLASMIC PROTEIN UGPB"/>
    <property type="match status" value="1"/>
</dbReference>
<dbReference type="eggNOG" id="COG1653">
    <property type="taxonomic scope" value="Bacteria"/>
</dbReference>
<dbReference type="OrthoDB" id="9795467at2"/>
<dbReference type="Gene3D" id="3.40.190.10">
    <property type="entry name" value="Periplasmic binding protein-like II"/>
    <property type="match status" value="2"/>
</dbReference>
<keyword evidence="5" id="KW-0574">Periplasm</keyword>
<dbReference type="SUPFAM" id="SSF53850">
    <property type="entry name" value="Periplasmic binding protein-like II"/>
    <property type="match status" value="1"/>
</dbReference>
<evidence type="ECO:0000313" key="6">
    <source>
        <dbReference type="EMBL" id="KRM30806.1"/>
    </source>
</evidence>
<dbReference type="InterPro" id="IPR050490">
    <property type="entry name" value="Bact_solute-bd_prot1"/>
</dbReference>
<protein>
    <submittedName>
        <fullName evidence="6">Family 1 extracellular solute-binding protein</fullName>
    </submittedName>
</protein>
<dbReference type="AlphaFoldDB" id="X0PRJ7"/>
<evidence type="ECO:0000313" key="7">
    <source>
        <dbReference type="Proteomes" id="UP000051236"/>
    </source>
</evidence>
<dbReference type="GO" id="GO:0055085">
    <property type="term" value="P:transmembrane transport"/>
    <property type="evidence" value="ECO:0007669"/>
    <property type="project" value="InterPro"/>
</dbReference>
<evidence type="ECO:0000256" key="1">
    <source>
        <dbReference type="ARBA" id="ARBA00004196"/>
    </source>
</evidence>
<name>X0PRJ7_9LACO</name>
<reference evidence="6 7" key="1">
    <citation type="journal article" date="2015" name="Genome Announc.">
        <title>Expanding the biotechnology potential of lactobacilli through comparative genomics of 213 strains and associated genera.</title>
        <authorList>
            <person name="Sun Z."/>
            <person name="Harris H.M."/>
            <person name="McCann A."/>
            <person name="Guo C."/>
            <person name="Argimon S."/>
            <person name="Zhang W."/>
            <person name="Yang X."/>
            <person name="Jeffery I.B."/>
            <person name="Cooney J.C."/>
            <person name="Kagawa T.F."/>
            <person name="Liu W."/>
            <person name="Song Y."/>
            <person name="Salvetti E."/>
            <person name="Wrobel A."/>
            <person name="Rasinkangas P."/>
            <person name="Parkhill J."/>
            <person name="Rea M.C."/>
            <person name="O'Sullivan O."/>
            <person name="Ritari J."/>
            <person name="Douillard F.P."/>
            <person name="Paul Ross R."/>
            <person name="Yang R."/>
            <person name="Briner A.E."/>
            <person name="Felis G.E."/>
            <person name="de Vos W.M."/>
            <person name="Barrangou R."/>
            <person name="Klaenhammer T.R."/>
            <person name="Caufield P.W."/>
            <person name="Cui Y."/>
            <person name="Zhang H."/>
            <person name="O'Toole P.W."/>
        </authorList>
    </citation>
    <scope>NUCLEOTIDE SEQUENCE [LARGE SCALE GENOMIC DNA]</scope>
    <source>
        <strain evidence="6 7">DSM 18527</strain>
    </source>
</reference>
<gene>
    <name evidence="6" type="ORF">FC83_GL001364</name>
</gene>
<dbReference type="EMBL" id="AZGA01000087">
    <property type="protein sequence ID" value="KRM30806.1"/>
    <property type="molecule type" value="Genomic_DNA"/>
</dbReference>
<dbReference type="GO" id="GO:0030313">
    <property type="term" value="C:cell envelope"/>
    <property type="evidence" value="ECO:0007669"/>
    <property type="project" value="UniProtKB-SubCell"/>
</dbReference>
<dbReference type="Pfam" id="PF13416">
    <property type="entry name" value="SBP_bac_8"/>
    <property type="match status" value="1"/>
</dbReference>
<dbReference type="PANTHER" id="PTHR43649">
    <property type="entry name" value="ARABINOSE-BINDING PROTEIN-RELATED"/>
    <property type="match status" value="1"/>
</dbReference>
<comment type="similarity">
    <text evidence="2">Belongs to the bacterial solute-binding protein 1 family.</text>
</comment>
<evidence type="ECO:0000256" key="4">
    <source>
        <dbReference type="ARBA" id="ARBA00022729"/>
    </source>
</evidence>
<evidence type="ECO:0000256" key="5">
    <source>
        <dbReference type="ARBA" id="ARBA00022764"/>
    </source>
</evidence>
<dbReference type="CDD" id="cd14748">
    <property type="entry name" value="PBP2_UgpB"/>
    <property type="match status" value="1"/>
</dbReference>
<dbReference type="InterPro" id="IPR006061">
    <property type="entry name" value="SBP_1_CS"/>
</dbReference>
<dbReference type="InterPro" id="IPR006059">
    <property type="entry name" value="SBP"/>
</dbReference>
<accession>X0PRJ7</accession>
<keyword evidence="4" id="KW-0732">Signal</keyword>
<keyword evidence="3" id="KW-0813">Transport</keyword>
<proteinExistence type="inferred from homology"/>
<keyword evidence="7" id="KW-1185">Reference proteome</keyword>
<evidence type="ECO:0000256" key="2">
    <source>
        <dbReference type="ARBA" id="ARBA00008520"/>
    </source>
</evidence>
<evidence type="ECO:0000256" key="3">
    <source>
        <dbReference type="ARBA" id="ARBA00022448"/>
    </source>
</evidence>
<organism evidence="6 7">
    <name type="scientific">Agrilactobacillus composti DSM 18527 = JCM 14202</name>
    <dbReference type="NCBI Taxonomy" id="1423734"/>
    <lineage>
        <taxon>Bacteria</taxon>
        <taxon>Bacillati</taxon>
        <taxon>Bacillota</taxon>
        <taxon>Bacilli</taxon>
        <taxon>Lactobacillales</taxon>
        <taxon>Lactobacillaceae</taxon>
        <taxon>Agrilactobacillus</taxon>
    </lineage>
</organism>
<sequence length="458" mass="50024">MMKQLSKYLKYDLISLFAVVLTLLGLAVAQKPQAVQAATSDGKTQVVFWHEMGGPAEQALLKIVDGFNKSQDKYEVVPAYQGSYDEAVQKIIQTHGTNTSPAVFQSFDISTAQMMDSKYTTPIQKFADADNYDLNQISAGARAFYAKDGQQMAMPFNTSQPVLYYNATLLKKYHITPPPVSPSYSDISRVATQLYNRSNHKVKGMTVQIYGWLLEEALANARTSLTNNSDGHDGTPTKVNLNNPTTVQFLKWIRSNIQQGNFINYGSGASAGTNQIAGFLADKVGMFIQSSATIGQLTANNKNKLGITYFPHPDGTKANGVAIGGAALWISNDKPQNVQQGSFEFIKYALNAQNQAQWQKATGYLALNKDSQNETVLKKLYASNPEAKVPAQQLATATPNKTNSGILMQGMQLTRELEETAMETVYNGGDINNALTTANQSINDNLKLTNQANGVKPK</sequence>